<keyword evidence="5" id="KW-0274">FAD</keyword>
<evidence type="ECO:0000256" key="6">
    <source>
        <dbReference type="ARBA" id="ARBA00023002"/>
    </source>
</evidence>
<reference evidence="9" key="1">
    <citation type="journal article" date="2023" name="GigaByte">
        <title>Genome assembly of the bearded iris, Iris pallida Lam.</title>
        <authorList>
            <person name="Bruccoleri R.E."/>
            <person name="Oakeley E.J."/>
            <person name="Faust A.M.E."/>
            <person name="Altorfer M."/>
            <person name="Dessus-Babus S."/>
            <person name="Burckhardt D."/>
            <person name="Oertli M."/>
            <person name="Naumann U."/>
            <person name="Petersen F."/>
            <person name="Wong J."/>
        </authorList>
    </citation>
    <scope>NUCLEOTIDE SEQUENCE</scope>
    <source>
        <strain evidence="9">GSM-AAB239-AS_SAM_17_03QT</strain>
    </source>
</reference>
<feature type="domain" description="FAD-binding PCMH-type" evidence="8">
    <location>
        <begin position="38"/>
        <end position="211"/>
    </location>
</feature>
<reference evidence="9" key="2">
    <citation type="submission" date="2023-04" db="EMBL/GenBank/DDBJ databases">
        <authorList>
            <person name="Bruccoleri R.E."/>
            <person name="Oakeley E.J."/>
            <person name="Faust A.-M."/>
            <person name="Dessus-Babus S."/>
            <person name="Altorfer M."/>
            <person name="Burckhardt D."/>
            <person name="Oertli M."/>
            <person name="Naumann U."/>
            <person name="Petersen F."/>
            <person name="Wong J."/>
        </authorList>
    </citation>
    <scope>NUCLEOTIDE SEQUENCE</scope>
    <source>
        <strain evidence="9">GSM-AAB239-AS_SAM_17_03QT</strain>
        <tissue evidence="9">Leaf</tissue>
    </source>
</reference>
<dbReference type="EC" id="1.5.99.12" evidence="3"/>
<evidence type="ECO:0000256" key="4">
    <source>
        <dbReference type="ARBA" id="ARBA00022630"/>
    </source>
</evidence>
<comment type="caution">
    <text evidence="9">The sequence shown here is derived from an EMBL/GenBank/DDBJ whole genome shotgun (WGS) entry which is preliminary data.</text>
</comment>
<feature type="compositionally biased region" description="Low complexity" evidence="7">
    <location>
        <begin position="13"/>
        <end position="29"/>
    </location>
</feature>
<dbReference type="Pfam" id="PF09265">
    <property type="entry name" value="Cytokin-bind"/>
    <property type="match status" value="1"/>
</dbReference>
<organism evidence="9 10">
    <name type="scientific">Iris pallida</name>
    <name type="common">Sweet iris</name>
    <dbReference type="NCBI Taxonomy" id="29817"/>
    <lineage>
        <taxon>Eukaryota</taxon>
        <taxon>Viridiplantae</taxon>
        <taxon>Streptophyta</taxon>
        <taxon>Embryophyta</taxon>
        <taxon>Tracheophyta</taxon>
        <taxon>Spermatophyta</taxon>
        <taxon>Magnoliopsida</taxon>
        <taxon>Liliopsida</taxon>
        <taxon>Asparagales</taxon>
        <taxon>Iridaceae</taxon>
        <taxon>Iridoideae</taxon>
        <taxon>Irideae</taxon>
        <taxon>Iris</taxon>
    </lineage>
</organism>
<name>A0AAX6GAX2_IRIPA</name>
<feature type="region of interest" description="Disordered" evidence="7">
    <location>
        <begin position="6"/>
        <end position="33"/>
    </location>
</feature>
<dbReference type="Gene3D" id="3.40.462.10">
    <property type="entry name" value="FAD-linked oxidases, C-terminal domain"/>
    <property type="match status" value="1"/>
</dbReference>
<protein>
    <recommendedName>
        <fullName evidence="3">cytokinin dehydrogenase</fullName>
        <ecNumber evidence="3">1.5.99.12</ecNumber>
    </recommendedName>
</protein>
<dbReference type="InterPro" id="IPR016170">
    <property type="entry name" value="Cytok_DH_C_sf"/>
</dbReference>
<evidence type="ECO:0000256" key="2">
    <source>
        <dbReference type="ARBA" id="ARBA00005466"/>
    </source>
</evidence>
<dbReference type="Gene3D" id="3.30.465.10">
    <property type="match status" value="1"/>
</dbReference>
<dbReference type="InterPro" id="IPR050432">
    <property type="entry name" value="FAD-linked_Oxidoreductases_BP"/>
</dbReference>
<dbReference type="InterPro" id="IPR036318">
    <property type="entry name" value="FAD-bd_PCMH-like_sf"/>
</dbReference>
<dbReference type="PROSITE" id="PS51387">
    <property type="entry name" value="FAD_PCMH"/>
    <property type="match status" value="1"/>
</dbReference>
<dbReference type="InterPro" id="IPR016169">
    <property type="entry name" value="FAD-bd_PCMH_sub2"/>
</dbReference>
<evidence type="ECO:0000256" key="1">
    <source>
        <dbReference type="ARBA" id="ARBA00001974"/>
    </source>
</evidence>
<dbReference type="EMBL" id="JANAVB010021600">
    <property type="protein sequence ID" value="KAJ6825445.1"/>
    <property type="molecule type" value="Genomic_DNA"/>
</dbReference>
<keyword evidence="10" id="KW-1185">Reference proteome</keyword>
<evidence type="ECO:0000256" key="7">
    <source>
        <dbReference type="SAM" id="MobiDB-lite"/>
    </source>
</evidence>
<dbReference type="GO" id="GO:0009690">
    <property type="term" value="P:cytokinin metabolic process"/>
    <property type="evidence" value="ECO:0007669"/>
    <property type="project" value="InterPro"/>
</dbReference>
<dbReference type="InterPro" id="IPR015345">
    <property type="entry name" value="Cytokinin_DH_FAD/cytokin-bd"/>
</dbReference>
<evidence type="ECO:0000313" key="9">
    <source>
        <dbReference type="EMBL" id="KAJ6825445.1"/>
    </source>
</evidence>
<keyword evidence="6" id="KW-0560">Oxidoreductase</keyword>
<dbReference type="InterPro" id="IPR016164">
    <property type="entry name" value="FAD-linked_Oxase-like_C"/>
</dbReference>
<dbReference type="GO" id="GO:0071949">
    <property type="term" value="F:FAD binding"/>
    <property type="evidence" value="ECO:0007669"/>
    <property type="project" value="InterPro"/>
</dbReference>
<evidence type="ECO:0000259" key="8">
    <source>
        <dbReference type="PROSITE" id="PS51387"/>
    </source>
</evidence>
<comment type="cofactor">
    <cofactor evidence="1">
        <name>FAD</name>
        <dbReference type="ChEBI" id="CHEBI:57692"/>
    </cofactor>
</comment>
<proteinExistence type="inferred from homology"/>
<keyword evidence="4" id="KW-0285">Flavoprotein</keyword>
<dbReference type="InterPro" id="IPR016166">
    <property type="entry name" value="FAD-bd_PCMH"/>
</dbReference>
<evidence type="ECO:0000256" key="5">
    <source>
        <dbReference type="ARBA" id="ARBA00022827"/>
    </source>
</evidence>
<dbReference type="Proteomes" id="UP001140949">
    <property type="component" value="Unassembled WGS sequence"/>
</dbReference>
<evidence type="ECO:0000256" key="3">
    <source>
        <dbReference type="ARBA" id="ARBA00011928"/>
    </source>
</evidence>
<dbReference type="Gene3D" id="3.30.43.10">
    <property type="entry name" value="Uridine Diphospho-n-acetylenolpyruvylglucosamine Reductase, domain 2"/>
    <property type="match status" value="1"/>
</dbReference>
<comment type="similarity">
    <text evidence="2">Belongs to the oxygen-dependent FAD-linked oxidoreductase family.</text>
</comment>
<dbReference type="InterPro" id="IPR016167">
    <property type="entry name" value="FAD-bd_PCMH_sub1"/>
</dbReference>
<sequence>MLAYLDTQLHHQSSTSPTSNPTSPTSDPSFGSDFGGLIHTRPAAVIRPTSSADVSAAISLGLPVAPRGNGHSVHGQSQADAGVVLDMRSLSLTSPPRTIILDGLHYADVSAGTLWSELLAWALRAHRMAPPSWTDYLDLTVGGTLSNGGVSGQTFRYGPQISNVAEMEVVTGDGCRHVCGPENEADLFYSVLGGLGQFGVITRARIPLLPAPDMVKWIRVVYGRFEDYTSDAESLVRRTGSDAFDYVEGFVFVNSDDPVNGYGSVPLSSEVGFDASRVPTGSGPVLYCLEVVLHYREGEDVEKRASEMLSRLGYVRGLEFSVDVPYVDFLTRVKRAEEEARTNGSWGGPHPWLNLFVASSDIADFDRRVFKEILKDGISGPMLVYPVVRSKWDPRTSIAVPASDIFYLVALLRFSRPHPGGQRVEDLVRQNRQIVNCCRTNGYDFKMYLPHYKTEEDWARHFGDGWSRFIERKRRYDPMAILAPGQQIFRKKGMMS</sequence>
<dbReference type="SUPFAM" id="SSF56176">
    <property type="entry name" value="FAD-binding/transporter-associated domain-like"/>
    <property type="match status" value="1"/>
</dbReference>
<dbReference type="InterPro" id="IPR006094">
    <property type="entry name" value="Oxid_FAD_bind_N"/>
</dbReference>
<dbReference type="PANTHER" id="PTHR13878:SF112">
    <property type="entry name" value="CYTOKININ DEHYDROGENASE 7"/>
    <property type="match status" value="1"/>
</dbReference>
<dbReference type="Pfam" id="PF01565">
    <property type="entry name" value="FAD_binding_4"/>
    <property type="match status" value="1"/>
</dbReference>
<dbReference type="GO" id="GO:0019139">
    <property type="term" value="F:cytokinin dehydrogenase activity"/>
    <property type="evidence" value="ECO:0007669"/>
    <property type="project" value="UniProtKB-EC"/>
</dbReference>
<evidence type="ECO:0000313" key="10">
    <source>
        <dbReference type="Proteomes" id="UP001140949"/>
    </source>
</evidence>
<dbReference type="PANTHER" id="PTHR13878">
    <property type="entry name" value="GULONOLACTONE OXIDASE"/>
    <property type="match status" value="1"/>
</dbReference>
<accession>A0AAX6GAX2</accession>
<gene>
    <name evidence="9" type="ORF">M6B38_376180</name>
</gene>
<dbReference type="AlphaFoldDB" id="A0AAX6GAX2"/>
<dbReference type="SUPFAM" id="SSF55103">
    <property type="entry name" value="FAD-linked oxidases, C-terminal domain"/>
    <property type="match status" value="1"/>
</dbReference>